<evidence type="ECO:0000313" key="2">
    <source>
        <dbReference type="Proteomes" id="UP000719766"/>
    </source>
</evidence>
<name>A0A9P7A951_9AGAM</name>
<dbReference type="RefSeq" id="XP_041151878.1">
    <property type="nucleotide sequence ID" value="XM_041301081.1"/>
</dbReference>
<keyword evidence="2" id="KW-1185">Reference proteome</keyword>
<dbReference type="Proteomes" id="UP000719766">
    <property type="component" value="Unassembled WGS sequence"/>
</dbReference>
<dbReference type="AlphaFoldDB" id="A0A9P7A951"/>
<accession>A0A9P7A951</accession>
<dbReference type="GeneID" id="64594845"/>
<gene>
    <name evidence="1" type="ORF">HD556DRAFT_1315110</name>
</gene>
<evidence type="ECO:0000313" key="1">
    <source>
        <dbReference type="EMBL" id="KAG1784393.1"/>
    </source>
</evidence>
<comment type="caution">
    <text evidence="1">The sequence shown here is derived from an EMBL/GenBank/DDBJ whole genome shotgun (WGS) entry which is preliminary data.</text>
</comment>
<proteinExistence type="predicted"/>
<sequence>METPSSPSSMITATPDCHETAVRLAKLMVEAMTCRFALLHYDTLTQIWRPDDDEGKKIIPSHFEKYREERNFRYPCCLCADGCGKEAYTEAAVYPWKDKTTRETYWRVRCASDECGYQVRIDTYYRLSSLATFQYRRRGINYIPVVQ</sequence>
<protein>
    <submittedName>
        <fullName evidence="1">Uncharacterized protein</fullName>
    </submittedName>
</protein>
<dbReference type="EMBL" id="JABBWE010000151">
    <property type="protein sequence ID" value="KAG1784393.1"/>
    <property type="molecule type" value="Genomic_DNA"/>
</dbReference>
<reference evidence="1" key="1">
    <citation type="journal article" date="2020" name="New Phytol.">
        <title>Comparative genomics reveals dynamic genome evolution in host specialist ectomycorrhizal fungi.</title>
        <authorList>
            <person name="Lofgren L.A."/>
            <person name="Nguyen N.H."/>
            <person name="Vilgalys R."/>
            <person name="Ruytinx J."/>
            <person name="Liao H.L."/>
            <person name="Branco S."/>
            <person name="Kuo A."/>
            <person name="LaButti K."/>
            <person name="Lipzen A."/>
            <person name="Andreopoulos W."/>
            <person name="Pangilinan J."/>
            <person name="Riley R."/>
            <person name="Hundley H."/>
            <person name="Na H."/>
            <person name="Barry K."/>
            <person name="Grigoriev I.V."/>
            <person name="Stajich J.E."/>
            <person name="Kennedy P.G."/>
        </authorList>
    </citation>
    <scope>NUCLEOTIDE SEQUENCE</scope>
    <source>
        <strain evidence="1">S12</strain>
    </source>
</reference>
<dbReference type="OrthoDB" id="2678242at2759"/>
<organism evidence="1 2">
    <name type="scientific">Suillus plorans</name>
    <dbReference type="NCBI Taxonomy" id="116603"/>
    <lineage>
        <taxon>Eukaryota</taxon>
        <taxon>Fungi</taxon>
        <taxon>Dikarya</taxon>
        <taxon>Basidiomycota</taxon>
        <taxon>Agaricomycotina</taxon>
        <taxon>Agaricomycetes</taxon>
        <taxon>Agaricomycetidae</taxon>
        <taxon>Boletales</taxon>
        <taxon>Suillineae</taxon>
        <taxon>Suillaceae</taxon>
        <taxon>Suillus</taxon>
    </lineage>
</organism>